<dbReference type="FunFam" id="3.20.20.70:FF:000138">
    <property type="entry name" value="NADPH dehydrogenase 1"/>
    <property type="match status" value="1"/>
</dbReference>
<dbReference type="PANTHER" id="PTHR22893">
    <property type="entry name" value="NADH OXIDOREDUCTASE-RELATED"/>
    <property type="match status" value="1"/>
</dbReference>
<evidence type="ECO:0000313" key="3">
    <source>
        <dbReference type="EMBL" id="KAF9890558.1"/>
    </source>
</evidence>
<comment type="caution">
    <text evidence="3">The sequence shown here is derived from an EMBL/GenBank/DDBJ whole genome shotgun (WGS) entry which is preliminary data.</text>
</comment>
<organism evidence="3 4">
    <name type="scientific">Aspergillus nanangensis</name>
    <dbReference type="NCBI Taxonomy" id="2582783"/>
    <lineage>
        <taxon>Eukaryota</taxon>
        <taxon>Fungi</taxon>
        <taxon>Dikarya</taxon>
        <taxon>Ascomycota</taxon>
        <taxon>Pezizomycotina</taxon>
        <taxon>Eurotiomycetes</taxon>
        <taxon>Eurotiomycetidae</taxon>
        <taxon>Eurotiales</taxon>
        <taxon>Aspergillaceae</taxon>
        <taxon>Aspergillus</taxon>
        <taxon>Aspergillus subgen. Circumdati</taxon>
    </lineage>
</organism>
<dbReference type="AlphaFoldDB" id="A0AAD4CQI8"/>
<dbReference type="Gene3D" id="3.20.20.70">
    <property type="entry name" value="Aldolase class I"/>
    <property type="match status" value="1"/>
</dbReference>
<dbReference type="InterPro" id="IPR045247">
    <property type="entry name" value="Oye-like"/>
</dbReference>
<protein>
    <recommendedName>
        <fullName evidence="2">NADH:flavin oxidoreductase/NADH oxidase N-terminal domain-containing protein</fullName>
    </recommendedName>
</protein>
<gene>
    <name evidence="3" type="ORF">FE257_005689</name>
</gene>
<dbReference type="Pfam" id="PF00724">
    <property type="entry name" value="Oxidored_FMN"/>
    <property type="match status" value="1"/>
</dbReference>
<dbReference type="SUPFAM" id="SSF51395">
    <property type="entry name" value="FMN-linked oxidoreductases"/>
    <property type="match status" value="1"/>
</dbReference>
<dbReference type="Proteomes" id="UP001194746">
    <property type="component" value="Unassembled WGS sequence"/>
</dbReference>
<sequence length="368" mass="40361">MPTTTKLFSPLRIGQVELQHRVVMAPLTRFRNSADNLPLPIVTTYYEQRASVPGTLLIAEANQISPAAAGMPHGPAIWNDAHIAAWNKVTDAVHAKGSYIYCQLIALGRAAHAPTLNKEGFEVCAPSAIPMEAGGEAPKELSEAQIQGFIADFAQAGRNAIAAGFDGVEVHGANGYLVDQFTQDVTNQRVDGWGGSVEKRARFAVEVANALVEAIGADRVAFRLSPWNTWQSMKMEDPVPQFAYLVEKLKALKLAYLHVVESRVINNIDCEKGEGLEFLLDIWGKTSPVLVAGGYTPENSLEAVDVQYKNNDVAVVFGRHFIANPDLPFRIKNEIPITKYDRDTFYTPVQPEGYLDYPFSPEFTTAQA</sequence>
<dbReference type="InterPro" id="IPR013785">
    <property type="entry name" value="Aldolase_TIM"/>
</dbReference>
<keyword evidence="4" id="KW-1185">Reference proteome</keyword>
<dbReference type="CDD" id="cd02933">
    <property type="entry name" value="OYE_like_FMN"/>
    <property type="match status" value="1"/>
</dbReference>
<evidence type="ECO:0000259" key="2">
    <source>
        <dbReference type="Pfam" id="PF00724"/>
    </source>
</evidence>
<dbReference type="GO" id="GO:0003959">
    <property type="term" value="F:NADPH dehydrogenase activity"/>
    <property type="evidence" value="ECO:0007669"/>
    <property type="project" value="TreeGrafter"/>
</dbReference>
<name>A0AAD4CQI8_ASPNN</name>
<accession>A0AAD4CQI8</accession>
<dbReference type="PANTHER" id="PTHR22893:SF91">
    <property type="entry name" value="NADPH DEHYDROGENASE 2-RELATED"/>
    <property type="match status" value="1"/>
</dbReference>
<evidence type="ECO:0000313" key="4">
    <source>
        <dbReference type="Proteomes" id="UP001194746"/>
    </source>
</evidence>
<reference evidence="3" key="1">
    <citation type="journal article" date="2019" name="Beilstein J. Org. Chem.">
        <title>Nanangenines: drimane sesquiterpenoids as the dominant metabolite cohort of a novel Australian fungus, Aspergillus nanangensis.</title>
        <authorList>
            <person name="Lacey H.J."/>
            <person name="Gilchrist C.L.M."/>
            <person name="Crombie A."/>
            <person name="Kalaitzis J.A."/>
            <person name="Vuong D."/>
            <person name="Rutledge P.J."/>
            <person name="Turner P."/>
            <person name="Pitt J.I."/>
            <person name="Lacey E."/>
            <person name="Chooi Y.H."/>
            <person name="Piggott A.M."/>
        </authorList>
    </citation>
    <scope>NUCLEOTIDE SEQUENCE</scope>
    <source>
        <strain evidence="3">MST-FP2251</strain>
    </source>
</reference>
<reference evidence="3" key="2">
    <citation type="submission" date="2020-02" db="EMBL/GenBank/DDBJ databases">
        <authorList>
            <person name="Gilchrist C.L.M."/>
            <person name="Chooi Y.-H."/>
        </authorList>
    </citation>
    <scope>NUCLEOTIDE SEQUENCE</scope>
    <source>
        <strain evidence="3">MST-FP2251</strain>
    </source>
</reference>
<feature type="domain" description="NADH:flavin oxidoreductase/NADH oxidase N-terminal" evidence="2">
    <location>
        <begin position="6"/>
        <end position="336"/>
    </location>
</feature>
<proteinExistence type="predicted"/>
<keyword evidence="1" id="KW-0521">NADP</keyword>
<dbReference type="EMBL" id="VCAU01000025">
    <property type="protein sequence ID" value="KAF9890558.1"/>
    <property type="molecule type" value="Genomic_DNA"/>
</dbReference>
<evidence type="ECO:0000256" key="1">
    <source>
        <dbReference type="ARBA" id="ARBA00022857"/>
    </source>
</evidence>
<dbReference type="GO" id="GO:0010181">
    <property type="term" value="F:FMN binding"/>
    <property type="evidence" value="ECO:0007669"/>
    <property type="project" value="InterPro"/>
</dbReference>
<dbReference type="InterPro" id="IPR001155">
    <property type="entry name" value="OxRdtase_FMN_N"/>
</dbReference>